<organism evidence="1 2">
    <name type="scientific">Irpex rosettiformis</name>
    <dbReference type="NCBI Taxonomy" id="378272"/>
    <lineage>
        <taxon>Eukaryota</taxon>
        <taxon>Fungi</taxon>
        <taxon>Dikarya</taxon>
        <taxon>Basidiomycota</taxon>
        <taxon>Agaricomycotina</taxon>
        <taxon>Agaricomycetes</taxon>
        <taxon>Polyporales</taxon>
        <taxon>Irpicaceae</taxon>
        <taxon>Irpex</taxon>
    </lineage>
</organism>
<gene>
    <name evidence="1" type="ORF">BDY19DRAFT_886259</name>
</gene>
<accession>A0ACB8UAL9</accession>
<dbReference type="Proteomes" id="UP001055072">
    <property type="component" value="Unassembled WGS sequence"/>
</dbReference>
<keyword evidence="2" id="KW-1185">Reference proteome</keyword>
<reference evidence="1" key="1">
    <citation type="journal article" date="2021" name="Environ. Microbiol.">
        <title>Gene family expansions and transcriptome signatures uncover fungal adaptations to wood decay.</title>
        <authorList>
            <person name="Hage H."/>
            <person name="Miyauchi S."/>
            <person name="Viragh M."/>
            <person name="Drula E."/>
            <person name="Min B."/>
            <person name="Chaduli D."/>
            <person name="Navarro D."/>
            <person name="Favel A."/>
            <person name="Norest M."/>
            <person name="Lesage-Meessen L."/>
            <person name="Balint B."/>
            <person name="Merenyi Z."/>
            <person name="de Eugenio L."/>
            <person name="Morin E."/>
            <person name="Martinez A.T."/>
            <person name="Baldrian P."/>
            <person name="Stursova M."/>
            <person name="Martinez M.J."/>
            <person name="Novotny C."/>
            <person name="Magnuson J.K."/>
            <person name="Spatafora J.W."/>
            <person name="Maurice S."/>
            <person name="Pangilinan J."/>
            <person name="Andreopoulos W."/>
            <person name="LaButti K."/>
            <person name="Hundley H."/>
            <person name="Na H."/>
            <person name="Kuo A."/>
            <person name="Barry K."/>
            <person name="Lipzen A."/>
            <person name="Henrissat B."/>
            <person name="Riley R."/>
            <person name="Ahrendt S."/>
            <person name="Nagy L.G."/>
            <person name="Grigoriev I.V."/>
            <person name="Martin F."/>
            <person name="Rosso M.N."/>
        </authorList>
    </citation>
    <scope>NUCLEOTIDE SEQUENCE</scope>
    <source>
        <strain evidence="1">CBS 384.51</strain>
    </source>
</reference>
<comment type="caution">
    <text evidence="1">The sequence shown here is derived from an EMBL/GenBank/DDBJ whole genome shotgun (WGS) entry which is preliminary data.</text>
</comment>
<proteinExistence type="predicted"/>
<evidence type="ECO:0000313" key="1">
    <source>
        <dbReference type="EMBL" id="KAI0091015.1"/>
    </source>
</evidence>
<sequence>MCIRRKQLLRLALPLVRTHGFSREALSRSVLSLPEPHPAPLNETAVSALFGKGEDARRTLIEAWLSEGLADMKNAPSKSLKDILSHRLRYNEPVLGLLPEAFATLATPSGFCLFDASPALKHSTSIADEACSVSEDKSIGPLWYARRASLAAVYTAAELHQMNSPDTAYEFLADLLQSSSKLGNAIGDVGQFASYVGRSWAGIIKSRGVLL</sequence>
<protein>
    <submittedName>
        <fullName evidence="1">Uncharacterized protein</fullName>
    </submittedName>
</protein>
<dbReference type="EMBL" id="MU274906">
    <property type="protein sequence ID" value="KAI0091015.1"/>
    <property type="molecule type" value="Genomic_DNA"/>
</dbReference>
<evidence type="ECO:0000313" key="2">
    <source>
        <dbReference type="Proteomes" id="UP001055072"/>
    </source>
</evidence>
<name>A0ACB8UAL9_9APHY</name>